<dbReference type="SUPFAM" id="SSF48264">
    <property type="entry name" value="Cytochrome P450"/>
    <property type="match status" value="1"/>
</dbReference>
<proteinExistence type="inferred from homology"/>
<dbReference type="AlphaFoldDB" id="A0AAV4FHG6"/>
<dbReference type="PRINTS" id="PR00385">
    <property type="entry name" value="P450"/>
</dbReference>
<dbReference type="GO" id="GO:0016705">
    <property type="term" value="F:oxidoreductase activity, acting on paired donors, with incorporation or reduction of molecular oxygen"/>
    <property type="evidence" value="ECO:0007669"/>
    <property type="project" value="InterPro"/>
</dbReference>
<dbReference type="InterPro" id="IPR002401">
    <property type="entry name" value="Cyt_P450_E_grp-I"/>
</dbReference>
<accession>A0AAV4FHG6</accession>
<dbReference type="PANTHER" id="PTHR24291:SF201">
    <property type="entry name" value="CYTOCHROME P450, FAMILY 4, SUBFAMILY B, POLYPEPTIDE 7"/>
    <property type="match status" value="1"/>
</dbReference>
<keyword evidence="2 3" id="KW-0349">Heme</keyword>
<dbReference type="GO" id="GO:0020037">
    <property type="term" value="F:heme binding"/>
    <property type="evidence" value="ECO:0007669"/>
    <property type="project" value="InterPro"/>
</dbReference>
<dbReference type="PROSITE" id="PS00086">
    <property type="entry name" value="CYTOCHROME_P450"/>
    <property type="match status" value="1"/>
</dbReference>
<name>A0AAV4FHG6_9GAST</name>
<keyword evidence="2 3" id="KW-0479">Metal-binding</keyword>
<feature type="binding site" description="axial binding residue" evidence="2">
    <location>
        <position position="85"/>
    </location>
    <ligand>
        <name>heme</name>
        <dbReference type="ChEBI" id="CHEBI:30413"/>
    </ligand>
    <ligandPart>
        <name>Fe</name>
        <dbReference type="ChEBI" id="CHEBI:18248"/>
    </ligandPart>
</feature>
<dbReference type="InterPro" id="IPR050196">
    <property type="entry name" value="Cytochrome_P450_Monoox"/>
</dbReference>
<gene>
    <name evidence="4" type="ORF">ElyMa_003823200</name>
</gene>
<comment type="caution">
    <text evidence="4">The sequence shown here is derived from an EMBL/GenBank/DDBJ whole genome shotgun (WGS) entry which is preliminary data.</text>
</comment>
<keyword evidence="5" id="KW-1185">Reference proteome</keyword>
<dbReference type="PANTHER" id="PTHR24291">
    <property type="entry name" value="CYTOCHROME P450 FAMILY 4"/>
    <property type="match status" value="1"/>
</dbReference>
<dbReference type="GO" id="GO:0005506">
    <property type="term" value="F:iron ion binding"/>
    <property type="evidence" value="ECO:0007669"/>
    <property type="project" value="InterPro"/>
</dbReference>
<dbReference type="EMBL" id="BMAT01007806">
    <property type="protein sequence ID" value="GFR71795.1"/>
    <property type="molecule type" value="Genomic_DNA"/>
</dbReference>
<protein>
    <submittedName>
        <fullName evidence="4">Cytochrome P450</fullName>
    </submittedName>
</protein>
<dbReference type="InterPro" id="IPR017972">
    <property type="entry name" value="Cyt_P450_CS"/>
</dbReference>
<evidence type="ECO:0000313" key="5">
    <source>
        <dbReference type="Proteomes" id="UP000762676"/>
    </source>
</evidence>
<evidence type="ECO:0000313" key="4">
    <source>
        <dbReference type="EMBL" id="GFR71795.1"/>
    </source>
</evidence>
<reference evidence="4 5" key="1">
    <citation type="journal article" date="2021" name="Elife">
        <title>Chloroplast acquisition without the gene transfer in kleptoplastic sea slugs, Plakobranchus ocellatus.</title>
        <authorList>
            <person name="Maeda T."/>
            <person name="Takahashi S."/>
            <person name="Yoshida T."/>
            <person name="Shimamura S."/>
            <person name="Takaki Y."/>
            <person name="Nagai Y."/>
            <person name="Toyoda A."/>
            <person name="Suzuki Y."/>
            <person name="Arimoto A."/>
            <person name="Ishii H."/>
            <person name="Satoh N."/>
            <person name="Nishiyama T."/>
            <person name="Hasebe M."/>
            <person name="Maruyama T."/>
            <person name="Minagawa J."/>
            <person name="Obokata J."/>
            <person name="Shigenobu S."/>
        </authorList>
    </citation>
    <scope>NUCLEOTIDE SEQUENCE [LARGE SCALE GENOMIC DNA]</scope>
</reference>
<dbReference type="Proteomes" id="UP000762676">
    <property type="component" value="Unassembled WGS sequence"/>
</dbReference>
<comment type="similarity">
    <text evidence="1 3">Belongs to the cytochrome P450 family.</text>
</comment>
<keyword evidence="3" id="KW-0503">Monooxygenase</keyword>
<keyword evidence="3" id="KW-0560">Oxidoreductase</keyword>
<dbReference type="InterPro" id="IPR001128">
    <property type="entry name" value="Cyt_P450"/>
</dbReference>
<dbReference type="GO" id="GO:0004497">
    <property type="term" value="F:monooxygenase activity"/>
    <property type="evidence" value="ECO:0007669"/>
    <property type="project" value="UniProtKB-KW"/>
</dbReference>
<dbReference type="InterPro" id="IPR036396">
    <property type="entry name" value="Cyt_P450_sf"/>
</dbReference>
<sequence>MVIKEAMRLHSPVPFIQRILTADTEIDGKTAPAGTLVNCVLYNIHHNPAVWPDSLKFDPNRFLPENVEKRHPYSFVPFSAGPRNCIGQNFAMDEIKIILARILHRVNIRLDPDHKVEKLESVVMRAKNDIRLFVSERQ</sequence>
<comment type="cofactor">
    <cofactor evidence="2">
        <name>heme</name>
        <dbReference type="ChEBI" id="CHEBI:30413"/>
    </cofactor>
</comment>
<dbReference type="PRINTS" id="PR00463">
    <property type="entry name" value="EP450I"/>
</dbReference>
<evidence type="ECO:0000256" key="2">
    <source>
        <dbReference type="PIRSR" id="PIRSR602401-1"/>
    </source>
</evidence>
<evidence type="ECO:0000256" key="1">
    <source>
        <dbReference type="ARBA" id="ARBA00010617"/>
    </source>
</evidence>
<dbReference type="Pfam" id="PF00067">
    <property type="entry name" value="p450"/>
    <property type="match status" value="1"/>
</dbReference>
<dbReference type="Gene3D" id="1.10.630.10">
    <property type="entry name" value="Cytochrome P450"/>
    <property type="match status" value="1"/>
</dbReference>
<keyword evidence="2 3" id="KW-0408">Iron</keyword>
<evidence type="ECO:0000256" key="3">
    <source>
        <dbReference type="RuleBase" id="RU000461"/>
    </source>
</evidence>
<organism evidence="4 5">
    <name type="scientific">Elysia marginata</name>
    <dbReference type="NCBI Taxonomy" id="1093978"/>
    <lineage>
        <taxon>Eukaryota</taxon>
        <taxon>Metazoa</taxon>
        <taxon>Spiralia</taxon>
        <taxon>Lophotrochozoa</taxon>
        <taxon>Mollusca</taxon>
        <taxon>Gastropoda</taxon>
        <taxon>Heterobranchia</taxon>
        <taxon>Euthyneura</taxon>
        <taxon>Panpulmonata</taxon>
        <taxon>Sacoglossa</taxon>
        <taxon>Placobranchoidea</taxon>
        <taxon>Plakobranchidae</taxon>
        <taxon>Elysia</taxon>
    </lineage>
</organism>